<evidence type="ECO:0000313" key="2">
    <source>
        <dbReference type="EMBL" id="ADL18598.1"/>
    </source>
</evidence>
<sequence length="146" mass="16570">MGSGEIVAEVELRPTESEEKVMKALTNIFDPERVEKVQAGDYEIIRAYASSLASLQKLHRLLRTQEILEATRSYMLKELKGDAVTLLFHKQAAYEGKVSLLTWGEESPLGPIKITIRHPSIRDVIDWLAPQTSRGRPLWERSMPDP</sequence>
<proteinExistence type="inferred from homology"/>
<dbReference type="KEGG" id="asc:ASAC_0191"/>
<comment type="similarity">
    <text evidence="1">Belongs to the UPF0201 family.</text>
</comment>
<dbReference type="PANTHER" id="PTHR39652:SF1">
    <property type="entry name" value="UPF0201 PROTEIN TK1335"/>
    <property type="match status" value="1"/>
</dbReference>
<dbReference type="HOGENOM" id="CLU_134829_1_0_2"/>
<dbReference type="EMBL" id="CP001742">
    <property type="protein sequence ID" value="ADL18598.1"/>
    <property type="molecule type" value="Genomic_DNA"/>
</dbReference>
<protein>
    <recommendedName>
        <fullName evidence="1">UPF0201 protein ASAC_0191</fullName>
    </recommendedName>
</protein>
<accession>D9PZW0</accession>
<dbReference type="GeneID" id="9498408"/>
<name>D9PZW0_ACIS3</name>
<dbReference type="STRING" id="666510.ASAC_0191"/>
<dbReference type="Gene3D" id="3.30.1440.10">
    <property type="match status" value="1"/>
</dbReference>
<dbReference type="SUPFAM" id="SSF55282">
    <property type="entry name" value="RL5-like"/>
    <property type="match status" value="1"/>
</dbReference>
<dbReference type="OrthoDB" id="7819at2157"/>
<dbReference type="InterPro" id="IPR002739">
    <property type="entry name" value="PAB1135-like"/>
</dbReference>
<dbReference type="RefSeq" id="WP_013266110.1">
    <property type="nucleotide sequence ID" value="NC_014374.1"/>
</dbReference>
<dbReference type="Pfam" id="PF01877">
    <property type="entry name" value="RNA_binding"/>
    <property type="match status" value="1"/>
</dbReference>
<dbReference type="HAMAP" id="MF_01112">
    <property type="entry name" value="UPF0201"/>
    <property type="match status" value="1"/>
</dbReference>
<dbReference type="eggNOG" id="arCOG01043">
    <property type="taxonomic scope" value="Archaea"/>
</dbReference>
<dbReference type="NCBIfam" id="NF001687">
    <property type="entry name" value="PRK00447.1"/>
    <property type="match status" value="1"/>
</dbReference>
<dbReference type="AlphaFoldDB" id="D9PZW0"/>
<dbReference type="Proteomes" id="UP000000346">
    <property type="component" value="Chromosome"/>
</dbReference>
<dbReference type="InParanoid" id="D9PZW0"/>
<dbReference type="PANTHER" id="PTHR39652">
    <property type="entry name" value="UPF0201 PROTEIN TK1335"/>
    <property type="match status" value="1"/>
</dbReference>
<organism evidence="2 3">
    <name type="scientific">Acidilobus saccharovorans (strain DSM 16705 / JCM 18335 / VKM B-2471 / 345-15)</name>
    <dbReference type="NCBI Taxonomy" id="666510"/>
    <lineage>
        <taxon>Archaea</taxon>
        <taxon>Thermoproteota</taxon>
        <taxon>Thermoprotei</taxon>
        <taxon>Acidilobales</taxon>
        <taxon>Acidilobaceae</taxon>
        <taxon>Acidilobus</taxon>
    </lineage>
</organism>
<evidence type="ECO:0000313" key="3">
    <source>
        <dbReference type="Proteomes" id="UP000000346"/>
    </source>
</evidence>
<dbReference type="InterPro" id="IPR022803">
    <property type="entry name" value="Ribosomal_uL5_dom_sf"/>
</dbReference>
<gene>
    <name evidence="2" type="ordered locus">ASAC_0191</name>
</gene>
<reference evidence="2 3" key="1">
    <citation type="journal article" date="2010" name="Appl. Environ. Microbiol.">
        <title>The genome sequence of the crenarchaeon Acidilobus saccharovorans supports a new order, Acidilobales, and suggests an important ecological role in terrestrial acidic hot springs.</title>
        <authorList>
            <person name="Mardanov A.V."/>
            <person name="Svetlitchnyi V.A."/>
            <person name="Beletsky A.V."/>
            <person name="Prokofeva M.I."/>
            <person name="Bonch-Osmolovskaya E.A."/>
            <person name="Ravin N.V."/>
            <person name="Skryabin K.G."/>
        </authorList>
    </citation>
    <scope>NUCLEOTIDE SEQUENCE [LARGE SCALE GENOMIC DNA]</scope>
    <source>
        <strain evidence="3">DSM 16705 / JCM 18335 / VKM B-2471 / 345-15</strain>
    </source>
</reference>
<keyword evidence="3" id="KW-1185">Reference proteome</keyword>
<evidence type="ECO:0000256" key="1">
    <source>
        <dbReference type="HAMAP-Rule" id="MF_01112"/>
    </source>
</evidence>